<dbReference type="InterPro" id="IPR002902">
    <property type="entry name" value="GNK2"/>
</dbReference>
<keyword evidence="10 14" id="KW-0472">Membrane</keyword>
<keyword evidence="11" id="KW-1015">Disulfide bond</keyword>
<evidence type="ECO:0000256" key="1">
    <source>
        <dbReference type="ARBA" id="ARBA00004251"/>
    </source>
</evidence>
<keyword evidence="7" id="KW-0677">Repeat</keyword>
<evidence type="ECO:0000256" key="3">
    <source>
        <dbReference type="ARBA" id="ARBA00022475"/>
    </source>
</evidence>
<dbReference type="InterPro" id="IPR051378">
    <property type="entry name" value="Cell2Cell_Antifungal"/>
</dbReference>
<gene>
    <name evidence="17" type="ORF">LTRI10_LOCUS45253</name>
</gene>
<feature type="transmembrane region" description="Helical" evidence="14">
    <location>
        <begin position="309"/>
        <end position="331"/>
    </location>
</feature>
<dbReference type="PROSITE" id="PS51473">
    <property type="entry name" value="GNK2"/>
    <property type="match status" value="2"/>
</dbReference>
<evidence type="ECO:0000256" key="15">
    <source>
        <dbReference type="SAM" id="SignalP"/>
    </source>
</evidence>
<keyword evidence="6 15" id="KW-0732">Signal</keyword>
<dbReference type="InterPro" id="IPR038408">
    <property type="entry name" value="GNK2_sf"/>
</dbReference>
<evidence type="ECO:0000313" key="18">
    <source>
        <dbReference type="Proteomes" id="UP001497516"/>
    </source>
</evidence>
<evidence type="ECO:0000256" key="7">
    <source>
        <dbReference type="ARBA" id="ARBA00022737"/>
    </source>
</evidence>
<dbReference type="FunFam" id="3.30.430.20:FF:000001">
    <property type="entry name" value="cysteine-rich repeat secretory protein 3"/>
    <property type="match status" value="1"/>
</dbReference>
<reference evidence="17 18" key="1">
    <citation type="submission" date="2024-04" db="EMBL/GenBank/DDBJ databases">
        <authorList>
            <person name="Fracassetti M."/>
        </authorList>
    </citation>
    <scope>NUCLEOTIDE SEQUENCE [LARGE SCALE GENOMIC DNA]</scope>
</reference>
<feature type="domain" description="Gnk2-homologous" evidence="16">
    <location>
        <begin position="143"/>
        <end position="247"/>
    </location>
</feature>
<evidence type="ECO:0000256" key="6">
    <source>
        <dbReference type="ARBA" id="ARBA00022729"/>
    </source>
</evidence>
<dbReference type="Pfam" id="PF01657">
    <property type="entry name" value="Stress-antifung"/>
    <property type="match status" value="2"/>
</dbReference>
<feature type="transmembrane region" description="Helical" evidence="14">
    <location>
        <begin position="272"/>
        <end position="297"/>
    </location>
</feature>
<feature type="chain" id="PRO_5043740959" description="Gnk2-homologous domain-containing protein" evidence="15">
    <location>
        <begin position="24"/>
        <end position="333"/>
    </location>
</feature>
<keyword evidence="4" id="KW-0945">Host-virus interaction</keyword>
<organism evidence="17 18">
    <name type="scientific">Linum trigynum</name>
    <dbReference type="NCBI Taxonomy" id="586398"/>
    <lineage>
        <taxon>Eukaryota</taxon>
        <taxon>Viridiplantae</taxon>
        <taxon>Streptophyta</taxon>
        <taxon>Embryophyta</taxon>
        <taxon>Tracheophyta</taxon>
        <taxon>Spermatophyta</taxon>
        <taxon>Magnoliopsida</taxon>
        <taxon>eudicotyledons</taxon>
        <taxon>Gunneridae</taxon>
        <taxon>Pentapetalae</taxon>
        <taxon>rosids</taxon>
        <taxon>fabids</taxon>
        <taxon>Malpighiales</taxon>
        <taxon>Linaceae</taxon>
        <taxon>Linum</taxon>
    </lineage>
</organism>
<dbReference type="GO" id="GO:0009506">
    <property type="term" value="C:plasmodesma"/>
    <property type="evidence" value="ECO:0007669"/>
    <property type="project" value="UniProtKB-SubCell"/>
</dbReference>
<evidence type="ECO:0000256" key="2">
    <source>
        <dbReference type="ARBA" id="ARBA00022448"/>
    </source>
</evidence>
<evidence type="ECO:0000256" key="12">
    <source>
        <dbReference type="ARBA" id="ARBA00024184"/>
    </source>
</evidence>
<evidence type="ECO:0000259" key="16">
    <source>
        <dbReference type="PROSITE" id="PS51473"/>
    </source>
</evidence>
<comment type="similarity">
    <text evidence="13">Belongs to the cysteine-rich repeat secretory protein family. Plasmodesmata-located proteins (PDLD) subfamily.</text>
</comment>
<keyword evidence="2" id="KW-0813">Transport</keyword>
<protein>
    <recommendedName>
        <fullName evidence="16">Gnk2-homologous domain-containing protein</fullName>
    </recommendedName>
</protein>
<dbReference type="AlphaFoldDB" id="A0AAV2G463"/>
<evidence type="ECO:0000313" key="17">
    <source>
        <dbReference type="EMBL" id="CAL1405468.1"/>
    </source>
</evidence>
<sequence length="333" mass="34779">MAATTRTLPILLLSLLLLASGGASTPIDTFLFGGCSQLKYTPGSPYESSLNSLLTSLVNSAPFSLYNNFTSQSLPPYSSSTAAPTLYGLYQCRGDLTPPDCRSCVARAVTQLATLCPDATGGALQLDACFVRYDNATFLGVQDKSVVMKKCGASLGYGPGASARRDAVLDYVAGSGGSGGSAYYKAYRVGGSGDVYAVAQCVQDLSGSQCQDCVSEAVGLLKSNCAAAAWGDVFLGKCYARFSEGGAHSGSGGHGNKDEKGENNDDEIEKTLAILIGLIAGVALLIVFLSFIAKLCAKGKGTQNNHHPTYYFFLSHILPYLCFSQICSLSLSL</sequence>
<evidence type="ECO:0000256" key="10">
    <source>
        <dbReference type="ARBA" id="ARBA00023136"/>
    </source>
</evidence>
<name>A0AAV2G463_9ROSI</name>
<dbReference type="CDD" id="cd23509">
    <property type="entry name" value="Gnk2-like"/>
    <property type="match status" value="2"/>
</dbReference>
<dbReference type="GO" id="GO:0005886">
    <property type="term" value="C:plasma membrane"/>
    <property type="evidence" value="ECO:0007669"/>
    <property type="project" value="UniProtKB-SubCell"/>
</dbReference>
<dbReference type="PANTHER" id="PTHR32080:SF31">
    <property type="entry name" value="PLASMODESMATA-LOCATED PROTEIN 6"/>
    <property type="match status" value="1"/>
</dbReference>
<evidence type="ECO:0000256" key="4">
    <source>
        <dbReference type="ARBA" id="ARBA00022581"/>
    </source>
</evidence>
<evidence type="ECO:0000256" key="11">
    <source>
        <dbReference type="ARBA" id="ARBA00023157"/>
    </source>
</evidence>
<accession>A0AAV2G463</accession>
<dbReference type="GO" id="GO:0042742">
    <property type="term" value="P:defense response to bacterium"/>
    <property type="evidence" value="ECO:0007669"/>
    <property type="project" value="TreeGrafter"/>
</dbReference>
<keyword evidence="18" id="KW-1185">Reference proteome</keyword>
<proteinExistence type="inferred from homology"/>
<dbReference type="EMBL" id="OZ034821">
    <property type="protein sequence ID" value="CAL1405468.1"/>
    <property type="molecule type" value="Genomic_DNA"/>
</dbReference>
<evidence type="ECO:0000256" key="13">
    <source>
        <dbReference type="ARBA" id="ARBA00038393"/>
    </source>
</evidence>
<dbReference type="Proteomes" id="UP001497516">
    <property type="component" value="Chromosome 8"/>
</dbReference>
<keyword evidence="3" id="KW-1003">Cell membrane</keyword>
<feature type="signal peptide" evidence="15">
    <location>
        <begin position="1"/>
        <end position="23"/>
    </location>
</feature>
<comment type="subcellular location">
    <subcellularLocation>
        <location evidence="12">Cell junction</location>
        <location evidence="12">Plasmodesma</location>
    </subcellularLocation>
    <subcellularLocation>
        <location evidence="1">Cell membrane</location>
        <topology evidence="1">Single-pass type I membrane protein</topology>
    </subcellularLocation>
</comment>
<keyword evidence="9 14" id="KW-1133">Transmembrane helix</keyword>
<evidence type="ECO:0000256" key="9">
    <source>
        <dbReference type="ARBA" id="ARBA00022989"/>
    </source>
</evidence>
<evidence type="ECO:0000256" key="14">
    <source>
        <dbReference type="SAM" id="Phobius"/>
    </source>
</evidence>
<keyword evidence="5 14" id="KW-0812">Transmembrane</keyword>
<evidence type="ECO:0000256" key="5">
    <source>
        <dbReference type="ARBA" id="ARBA00022692"/>
    </source>
</evidence>
<dbReference type="PANTHER" id="PTHR32080">
    <property type="entry name" value="ANTIFUNGAL PROTEIN GINKBILOBIN-2-LIKE"/>
    <property type="match status" value="1"/>
</dbReference>
<keyword evidence="8" id="KW-0965">Cell junction</keyword>
<evidence type="ECO:0000256" key="8">
    <source>
        <dbReference type="ARBA" id="ARBA00022949"/>
    </source>
</evidence>
<feature type="domain" description="Gnk2-homologous" evidence="16">
    <location>
        <begin position="28"/>
        <end position="138"/>
    </location>
</feature>
<dbReference type="Gene3D" id="3.30.430.20">
    <property type="entry name" value="Gnk2 domain, C-X8-C-X2-C motif"/>
    <property type="match status" value="2"/>
</dbReference>